<feature type="compositionally biased region" description="Low complexity" evidence="1">
    <location>
        <begin position="31"/>
        <end position="43"/>
    </location>
</feature>
<evidence type="ECO:0000313" key="3">
    <source>
        <dbReference type="EnsemblPlants" id="Kaladp0091s0168.1.v1.1"/>
    </source>
</evidence>
<feature type="compositionally biased region" description="Basic residues" evidence="1">
    <location>
        <begin position="44"/>
        <end position="56"/>
    </location>
</feature>
<evidence type="ECO:0000256" key="1">
    <source>
        <dbReference type="SAM" id="MobiDB-lite"/>
    </source>
</evidence>
<protein>
    <recommendedName>
        <fullName evidence="2">Protein ENHANCED DISEASE RESISTANCE 2 C-terminal domain-containing protein</fullName>
    </recommendedName>
</protein>
<feature type="region of interest" description="Disordered" evidence="1">
    <location>
        <begin position="1"/>
        <end position="69"/>
    </location>
</feature>
<evidence type="ECO:0000259" key="2">
    <source>
        <dbReference type="Pfam" id="PF07059"/>
    </source>
</evidence>
<dbReference type="PANTHER" id="PTHR12136:SF100">
    <property type="entry name" value="PROTEIN ENHANCED DISEASE RESISTANCE 2-LIKE"/>
    <property type="match status" value="1"/>
</dbReference>
<dbReference type="Pfam" id="PF07059">
    <property type="entry name" value="EDR2_C"/>
    <property type="match status" value="2"/>
</dbReference>
<dbReference type="Proteomes" id="UP000594263">
    <property type="component" value="Unplaced"/>
</dbReference>
<sequence>MPNNNKSLTPPTIKIPRSTSPATKPRLINPTHTNTETLTTFLPKKFKKQKLKRNRNSTRSSTHTSAHKKCTETIDSYRLADSGGEPDQKQPIDYSHFVGNLPYDDREDARHSWKISDGNNFRIRSKNFSKDKSKITAGRPLMDLVAVDWFKHKKRIDHVARSPRCAAQVASEKGLFSFIVNLQIPASDHYSMVFYFITNNLKPGSLLQRFVDGDDKFKNSKLKLIPSIPKIHNFPSLLFLPHPSLNQASISYGSWIVRKSVGSTPCLLGKAVDCTYIRGPSYLEIDVNIGSSRVANGVLGLVTGAITSAVVDMAFLLQGDAPEELPERLIGAVRVSHLELSSAAIVPKLEPEPRAS</sequence>
<name>A0A7N0UZT0_KALFE</name>
<feature type="domain" description="Protein ENHANCED DISEASE RESISTANCE 2 C-terminal" evidence="2">
    <location>
        <begin position="248"/>
        <end position="339"/>
    </location>
</feature>
<dbReference type="InterPro" id="IPR009769">
    <property type="entry name" value="EDR2_C"/>
</dbReference>
<dbReference type="Gramene" id="Kaladp0091s0168.1.v1.1">
    <property type="protein sequence ID" value="Kaladp0091s0168.1.v1.1"/>
    <property type="gene ID" value="Kaladp0091s0168.v1.1"/>
</dbReference>
<dbReference type="EnsemblPlants" id="Kaladp0091s0168.1.v1.1">
    <property type="protein sequence ID" value="Kaladp0091s0168.1.v1.1"/>
    <property type="gene ID" value="Kaladp0091s0168.v1.1"/>
</dbReference>
<dbReference type="AlphaFoldDB" id="A0A7N0UZT0"/>
<accession>A0A7N0UZT0</accession>
<dbReference type="InterPro" id="IPR045096">
    <property type="entry name" value="EDR2-like"/>
</dbReference>
<organism evidence="3 4">
    <name type="scientific">Kalanchoe fedtschenkoi</name>
    <name type="common">Lavender scallops</name>
    <name type="synonym">South American air plant</name>
    <dbReference type="NCBI Taxonomy" id="63787"/>
    <lineage>
        <taxon>Eukaryota</taxon>
        <taxon>Viridiplantae</taxon>
        <taxon>Streptophyta</taxon>
        <taxon>Embryophyta</taxon>
        <taxon>Tracheophyta</taxon>
        <taxon>Spermatophyta</taxon>
        <taxon>Magnoliopsida</taxon>
        <taxon>eudicotyledons</taxon>
        <taxon>Gunneridae</taxon>
        <taxon>Pentapetalae</taxon>
        <taxon>Saxifragales</taxon>
        <taxon>Crassulaceae</taxon>
        <taxon>Kalanchoe</taxon>
    </lineage>
</organism>
<reference evidence="3" key="1">
    <citation type="submission" date="2021-01" db="UniProtKB">
        <authorList>
            <consortium name="EnsemblPlants"/>
        </authorList>
    </citation>
    <scope>IDENTIFICATION</scope>
</reference>
<feature type="compositionally biased region" description="Polar residues" evidence="1">
    <location>
        <begin position="1"/>
        <end position="10"/>
    </location>
</feature>
<dbReference type="PANTHER" id="PTHR12136">
    <property type="entry name" value="ENHANCED DISEASE RESISTANCE-RELATED"/>
    <property type="match status" value="1"/>
</dbReference>
<dbReference type="OMA" id="KCTETID"/>
<evidence type="ECO:0000313" key="4">
    <source>
        <dbReference type="Proteomes" id="UP000594263"/>
    </source>
</evidence>
<keyword evidence="4" id="KW-1185">Reference proteome</keyword>
<feature type="domain" description="Protein ENHANCED DISEASE RESISTANCE 2 C-terminal" evidence="2">
    <location>
        <begin position="113"/>
        <end position="232"/>
    </location>
</feature>
<proteinExistence type="predicted"/>